<feature type="region of interest" description="Disordered" evidence="1">
    <location>
        <begin position="641"/>
        <end position="660"/>
    </location>
</feature>
<keyword evidence="3" id="KW-1185">Reference proteome</keyword>
<name>A0ABN9Q6L1_9DINO</name>
<dbReference type="EMBL" id="CAUYUJ010002336">
    <property type="protein sequence ID" value="CAK0800323.1"/>
    <property type="molecule type" value="Genomic_DNA"/>
</dbReference>
<accession>A0ABN9Q6L1</accession>
<proteinExistence type="predicted"/>
<sequence>MLLRGRLTIYQAPRLVLAGGIASAAFSTRGTVLAGCACAAAVAEFPVLGALLEAGVVRQLRANHLPLSESKTVFLASSPQLAKGLAAAWEARGLSFKRGLQARNLGTDANITRRGVHEGAARAVGALSRARRPRVLQSAGAPVVVVHRAGPTAAMLWGRTVTGVPDGELHSWRLAAARSAGKARGGAALGLRLMAADVSRSSDLDPSPALVRQAVQMAASLLQSGEVPLRMFAACLAEADRRHASASAPWAHCRTPVDALVLSLDGHSMDLLLMGPRELGLLAAAGARRASNRAELARLGHGAAPPMPLFWEAFSEVLGPRSRFDAREKAAVASYLSNAHWPQTRLRAAGERDHPRCCACGAARGSLWHRLFECPVLAAARRDSVSDRLRRRARRARDRSEAAGEIFARGWLPGPPRAARRTDAMAVMCVNRPEDGLPRGRLFLDWSAIDPGHESLRRAGWSIAQRGANGNLETAVYGTARLDLCPFQTAKDGEEFAVWMLSRFAGPNVEELCVDCASTVSCLKLGRRCAAAMGKPSARLLSATHASLDVDALKVAKVAAHCRAEDVREGRISEAVWRGNSHAAHWAKAGAHLHRCSAIARRGFSGTMLAVLELTRWIAQAFIIWQGIEAKDCRGLPEASERRSVSFAEPAVEQQGRQQP</sequence>
<dbReference type="Proteomes" id="UP001189429">
    <property type="component" value="Unassembled WGS sequence"/>
</dbReference>
<evidence type="ECO:0000313" key="2">
    <source>
        <dbReference type="EMBL" id="CAK0800323.1"/>
    </source>
</evidence>
<protein>
    <submittedName>
        <fullName evidence="2">Uncharacterized protein</fullName>
    </submittedName>
</protein>
<reference evidence="2" key="1">
    <citation type="submission" date="2023-10" db="EMBL/GenBank/DDBJ databases">
        <authorList>
            <person name="Chen Y."/>
            <person name="Shah S."/>
            <person name="Dougan E. K."/>
            <person name="Thang M."/>
            <person name="Chan C."/>
        </authorList>
    </citation>
    <scope>NUCLEOTIDE SEQUENCE [LARGE SCALE GENOMIC DNA]</scope>
</reference>
<evidence type="ECO:0000256" key="1">
    <source>
        <dbReference type="SAM" id="MobiDB-lite"/>
    </source>
</evidence>
<evidence type="ECO:0000313" key="3">
    <source>
        <dbReference type="Proteomes" id="UP001189429"/>
    </source>
</evidence>
<comment type="caution">
    <text evidence="2">The sequence shown here is derived from an EMBL/GenBank/DDBJ whole genome shotgun (WGS) entry which is preliminary data.</text>
</comment>
<gene>
    <name evidence="2" type="ORF">PCOR1329_LOCUS8493</name>
</gene>
<organism evidence="2 3">
    <name type="scientific">Prorocentrum cordatum</name>
    <dbReference type="NCBI Taxonomy" id="2364126"/>
    <lineage>
        <taxon>Eukaryota</taxon>
        <taxon>Sar</taxon>
        <taxon>Alveolata</taxon>
        <taxon>Dinophyceae</taxon>
        <taxon>Prorocentrales</taxon>
        <taxon>Prorocentraceae</taxon>
        <taxon>Prorocentrum</taxon>
    </lineage>
</organism>